<evidence type="ECO:0000256" key="3">
    <source>
        <dbReference type="ARBA" id="ARBA00019010"/>
    </source>
</evidence>
<evidence type="ECO:0000313" key="11">
    <source>
        <dbReference type="EMBL" id="EEF76976.1"/>
    </source>
</evidence>
<dbReference type="NCBIfam" id="TIGR00150">
    <property type="entry name" value="T6A_YjeE"/>
    <property type="match status" value="1"/>
</dbReference>
<sequence>MPVFIRIQQNTGSPADIPFFIITLQKLETKGIMEIKITSLDHIHEAAKQFIAAMGDNTIFAFYGKMGAGKTTFIKAVCEELGVTDVINSPTFAIVNEYRSDETGELIYHFDFYRIKKLEEVYDMGYEDYFYSGALCFIEWPELIEELLPGDAVSVTIEETEDGNRLVRFDAAE</sequence>
<evidence type="ECO:0000256" key="5">
    <source>
        <dbReference type="ARBA" id="ARBA00022694"/>
    </source>
</evidence>
<evidence type="ECO:0000256" key="2">
    <source>
        <dbReference type="ARBA" id="ARBA00007599"/>
    </source>
</evidence>
<evidence type="ECO:0000256" key="8">
    <source>
        <dbReference type="ARBA" id="ARBA00022840"/>
    </source>
</evidence>
<comment type="similarity">
    <text evidence="2">Belongs to the TsaE family.</text>
</comment>
<dbReference type="AlphaFoldDB" id="S0FE38"/>
<dbReference type="Gene3D" id="3.40.50.300">
    <property type="entry name" value="P-loop containing nucleotide triphosphate hydrolases"/>
    <property type="match status" value="1"/>
</dbReference>
<keyword evidence="11" id="KW-0378">Hydrolase</keyword>
<keyword evidence="7" id="KW-0547">Nucleotide-binding</keyword>
<gene>
    <name evidence="11" type="ORF">BACCOPRO_02483</name>
</gene>
<keyword evidence="9" id="KW-0460">Magnesium</keyword>
<dbReference type="GO" id="GO:0046872">
    <property type="term" value="F:metal ion binding"/>
    <property type="evidence" value="ECO:0007669"/>
    <property type="project" value="UniProtKB-KW"/>
</dbReference>
<dbReference type="Pfam" id="PF02367">
    <property type="entry name" value="TsaE"/>
    <property type="match status" value="1"/>
</dbReference>
<evidence type="ECO:0000256" key="1">
    <source>
        <dbReference type="ARBA" id="ARBA00004496"/>
    </source>
</evidence>
<organism evidence="11 12">
    <name type="scientific">Phocaeicola coprophilus DSM 18228 = JCM 13818</name>
    <dbReference type="NCBI Taxonomy" id="547042"/>
    <lineage>
        <taxon>Bacteria</taxon>
        <taxon>Pseudomonadati</taxon>
        <taxon>Bacteroidota</taxon>
        <taxon>Bacteroidia</taxon>
        <taxon>Bacteroidales</taxon>
        <taxon>Bacteroidaceae</taxon>
        <taxon>Phocaeicola</taxon>
    </lineage>
</organism>
<keyword evidence="8" id="KW-0067">ATP-binding</keyword>
<dbReference type="PANTHER" id="PTHR33540:SF2">
    <property type="entry name" value="TRNA THREONYLCARBAMOYLADENOSINE BIOSYNTHESIS PROTEIN TSAE"/>
    <property type="match status" value="1"/>
</dbReference>
<name>S0FE38_9BACT</name>
<dbReference type="Proteomes" id="UP000014073">
    <property type="component" value="Unassembled WGS sequence"/>
</dbReference>
<keyword evidence="5" id="KW-0819">tRNA processing</keyword>
<keyword evidence="12" id="KW-1185">Reference proteome</keyword>
<protein>
    <recommendedName>
        <fullName evidence="3">tRNA threonylcarbamoyladenosine biosynthesis protein TsaE</fullName>
    </recommendedName>
    <alternativeName>
        <fullName evidence="10">t(6)A37 threonylcarbamoyladenosine biosynthesis protein TsaE</fullName>
    </alternativeName>
</protein>
<dbReference type="InterPro" id="IPR027417">
    <property type="entry name" value="P-loop_NTPase"/>
</dbReference>
<dbReference type="PANTHER" id="PTHR33540">
    <property type="entry name" value="TRNA THREONYLCARBAMOYLADENOSINE BIOSYNTHESIS PROTEIN TSAE"/>
    <property type="match status" value="1"/>
</dbReference>
<dbReference type="GO" id="GO:0005524">
    <property type="term" value="F:ATP binding"/>
    <property type="evidence" value="ECO:0007669"/>
    <property type="project" value="UniProtKB-KW"/>
</dbReference>
<dbReference type="EMBL" id="ACBW01000158">
    <property type="protein sequence ID" value="EEF76976.1"/>
    <property type="molecule type" value="Genomic_DNA"/>
</dbReference>
<evidence type="ECO:0000256" key="4">
    <source>
        <dbReference type="ARBA" id="ARBA00022490"/>
    </source>
</evidence>
<evidence type="ECO:0000256" key="7">
    <source>
        <dbReference type="ARBA" id="ARBA00022741"/>
    </source>
</evidence>
<evidence type="ECO:0000256" key="10">
    <source>
        <dbReference type="ARBA" id="ARBA00032441"/>
    </source>
</evidence>
<dbReference type="SUPFAM" id="SSF52540">
    <property type="entry name" value="P-loop containing nucleoside triphosphate hydrolases"/>
    <property type="match status" value="1"/>
</dbReference>
<dbReference type="HOGENOM" id="CLU_087829_5_0_10"/>
<accession>S0FE38</accession>
<evidence type="ECO:0000256" key="6">
    <source>
        <dbReference type="ARBA" id="ARBA00022723"/>
    </source>
</evidence>
<evidence type="ECO:0000256" key="9">
    <source>
        <dbReference type="ARBA" id="ARBA00022842"/>
    </source>
</evidence>
<keyword evidence="6" id="KW-0479">Metal-binding</keyword>
<dbReference type="STRING" id="547042.BACCOPRO_02483"/>
<dbReference type="GO" id="GO:0005737">
    <property type="term" value="C:cytoplasm"/>
    <property type="evidence" value="ECO:0007669"/>
    <property type="project" value="UniProtKB-SubCell"/>
</dbReference>
<comment type="caution">
    <text evidence="11">The sequence shown here is derived from an EMBL/GenBank/DDBJ whole genome shotgun (WGS) entry which is preliminary data.</text>
</comment>
<proteinExistence type="inferred from homology"/>
<dbReference type="eggNOG" id="COG0802">
    <property type="taxonomic scope" value="Bacteria"/>
</dbReference>
<dbReference type="InterPro" id="IPR003442">
    <property type="entry name" value="T6A_TsaE"/>
</dbReference>
<dbReference type="GO" id="GO:0016787">
    <property type="term" value="F:hydrolase activity"/>
    <property type="evidence" value="ECO:0007669"/>
    <property type="project" value="UniProtKB-KW"/>
</dbReference>
<comment type="subcellular location">
    <subcellularLocation>
        <location evidence="1">Cytoplasm</location>
    </subcellularLocation>
</comment>
<keyword evidence="4" id="KW-0963">Cytoplasm</keyword>
<reference evidence="11 12" key="1">
    <citation type="submission" date="2008-12" db="EMBL/GenBank/DDBJ databases">
        <authorList>
            <person name="Fulton L."/>
            <person name="Clifton S."/>
            <person name="Fulton B."/>
            <person name="Xu J."/>
            <person name="Minx P."/>
            <person name="Pepin K.H."/>
            <person name="Johnson M."/>
            <person name="Bhonagiri V."/>
            <person name="Nash W.E."/>
            <person name="Mardis E.R."/>
            <person name="Wilson R.K."/>
        </authorList>
    </citation>
    <scope>NUCLEOTIDE SEQUENCE [LARGE SCALE GENOMIC DNA]</scope>
    <source>
        <strain evidence="11 12">DSM 18228</strain>
    </source>
</reference>
<dbReference type="GO" id="GO:0002949">
    <property type="term" value="P:tRNA threonylcarbamoyladenosine modification"/>
    <property type="evidence" value="ECO:0007669"/>
    <property type="project" value="InterPro"/>
</dbReference>
<evidence type="ECO:0000313" key="12">
    <source>
        <dbReference type="Proteomes" id="UP000014073"/>
    </source>
</evidence>